<feature type="region of interest" description="Disordered" evidence="1">
    <location>
        <begin position="1"/>
        <end position="82"/>
    </location>
</feature>
<reference evidence="4" key="1">
    <citation type="submission" date="2021-02" db="EMBL/GenBank/DDBJ databases">
        <authorList>
            <person name="Nowell W R."/>
        </authorList>
    </citation>
    <scope>NUCLEOTIDE SEQUENCE</scope>
</reference>
<feature type="domain" description="Potassium channel tetramerisation-type BTB" evidence="2">
    <location>
        <begin position="102"/>
        <end position="170"/>
    </location>
</feature>
<evidence type="ECO:0000313" key="6">
    <source>
        <dbReference type="EMBL" id="CAF4039537.1"/>
    </source>
</evidence>
<feature type="compositionally biased region" description="Basic and acidic residues" evidence="1">
    <location>
        <begin position="23"/>
        <end position="82"/>
    </location>
</feature>
<evidence type="ECO:0000313" key="5">
    <source>
        <dbReference type="EMBL" id="CAF3809058.1"/>
    </source>
</evidence>
<dbReference type="CDD" id="cd18316">
    <property type="entry name" value="BTB_POZ_KCTD-like"/>
    <property type="match status" value="1"/>
</dbReference>
<protein>
    <recommendedName>
        <fullName evidence="2">Potassium channel tetramerisation-type BTB domain-containing protein</fullName>
    </recommendedName>
</protein>
<organism evidence="4 7">
    <name type="scientific">Didymodactylos carnosus</name>
    <dbReference type="NCBI Taxonomy" id="1234261"/>
    <lineage>
        <taxon>Eukaryota</taxon>
        <taxon>Metazoa</taxon>
        <taxon>Spiralia</taxon>
        <taxon>Gnathifera</taxon>
        <taxon>Rotifera</taxon>
        <taxon>Eurotatoria</taxon>
        <taxon>Bdelloidea</taxon>
        <taxon>Philodinida</taxon>
        <taxon>Philodinidae</taxon>
        <taxon>Didymodactylos</taxon>
    </lineage>
</organism>
<evidence type="ECO:0000313" key="3">
    <source>
        <dbReference type="EMBL" id="CAF1040920.1"/>
    </source>
</evidence>
<evidence type="ECO:0000259" key="2">
    <source>
        <dbReference type="Pfam" id="PF02214"/>
    </source>
</evidence>
<proteinExistence type="predicted"/>
<dbReference type="EMBL" id="CAJNOK010007664">
    <property type="protein sequence ID" value="CAF1040920.1"/>
    <property type="molecule type" value="Genomic_DNA"/>
</dbReference>
<keyword evidence="7" id="KW-1185">Reference proteome</keyword>
<dbReference type="PANTHER" id="PTHR14499">
    <property type="entry name" value="POTASSIUM CHANNEL TETRAMERIZATION DOMAIN-CONTAINING"/>
    <property type="match status" value="1"/>
</dbReference>
<evidence type="ECO:0000313" key="4">
    <source>
        <dbReference type="EMBL" id="CAF1261464.1"/>
    </source>
</evidence>
<comment type="caution">
    <text evidence="4">The sequence shown here is derived from an EMBL/GenBank/DDBJ whole genome shotgun (WGS) entry which is preliminary data.</text>
</comment>
<dbReference type="SUPFAM" id="SSF54695">
    <property type="entry name" value="POZ domain"/>
    <property type="match status" value="1"/>
</dbReference>
<dbReference type="EMBL" id="CAJNOQ010010805">
    <property type="protein sequence ID" value="CAF1261464.1"/>
    <property type="molecule type" value="Genomic_DNA"/>
</dbReference>
<accession>A0A815B0T8</accession>
<dbReference type="Pfam" id="PF02214">
    <property type="entry name" value="BTB_2"/>
    <property type="match status" value="1"/>
</dbReference>
<dbReference type="Proteomes" id="UP000663829">
    <property type="component" value="Unassembled WGS sequence"/>
</dbReference>
<dbReference type="OrthoDB" id="2414723at2759"/>
<dbReference type="InterPro" id="IPR003131">
    <property type="entry name" value="T1-type_BTB"/>
</dbReference>
<evidence type="ECO:0000313" key="7">
    <source>
        <dbReference type="Proteomes" id="UP000663829"/>
    </source>
</evidence>
<dbReference type="Proteomes" id="UP000681722">
    <property type="component" value="Unassembled WGS sequence"/>
</dbReference>
<dbReference type="EMBL" id="CAJOBC010018932">
    <property type="protein sequence ID" value="CAF4039537.1"/>
    <property type="molecule type" value="Genomic_DNA"/>
</dbReference>
<dbReference type="EMBL" id="CAJOBA010007675">
    <property type="protein sequence ID" value="CAF3809058.1"/>
    <property type="molecule type" value="Genomic_DNA"/>
</dbReference>
<evidence type="ECO:0000256" key="1">
    <source>
        <dbReference type="SAM" id="MobiDB-lite"/>
    </source>
</evidence>
<dbReference type="Proteomes" id="UP000677228">
    <property type="component" value="Unassembled WGS sequence"/>
</dbReference>
<dbReference type="GO" id="GO:0051260">
    <property type="term" value="P:protein homooligomerization"/>
    <property type="evidence" value="ECO:0007669"/>
    <property type="project" value="InterPro"/>
</dbReference>
<sequence length="380" mass="44656">MSDSTHTIPRELSSYNQNNDPKPSQELEQKEHQVTEKDDAQKPRQELQQKEHQVTEKDDDQKPRQELQQKKHQVKEKNNDQKQFDIKNFQMKRFLSHSEDIVYLNVGGKQFVTLKSTLNYIPNTVLALLCSPQWEDKIPKDENGHLFLDCDPIPFRHLLSQLREWSCNRKSKNHKKVFDLPSDDPMSFQNLCRQLSFDRKYVNGIYRQDQFNKVCGNAILKDNGLVATQLGNYHHYCEIRGTNFYSTGIHRLLLKIEHQRRIRTLKNQTDAIFIGIIWSSTPMQERSFDSPTAYGWTGQKQVYLNGIVAYPQEYGGWDSDLCLNDTVELIMNCNEKKIQLFNQRTNKVYEIIVDTVTGCPFPWQLHINLYYPDDLVRILS</sequence>
<dbReference type="InterPro" id="IPR011333">
    <property type="entry name" value="SKP1/BTB/POZ_sf"/>
</dbReference>
<gene>
    <name evidence="4" type="ORF">GPM918_LOCUS26626</name>
    <name evidence="3" type="ORF">OVA965_LOCUS16479</name>
    <name evidence="6" type="ORF">SRO942_LOCUS26816</name>
    <name evidence="5" type="ORF">TMI583_LOCUS16488</name>
</gene>
<dbReference type="PANTHER" id="PTHR14499:SF136">
    <property type="entry name" value="GH08630P"/>
    <property type="match status" value="1"/>
</dbReference>
<dbReference type="Proteomes" id="UP000682733">
    <property type="component" value="Unassembled WGS sequence"/>
</dbReference>
<dbReference type="AlphaFoldDB" id="A0A815B0T8"/>
<name>A0A815B0T8_9BILA</name>
<feature type="compositionally biased region" description="Polar residues" evidence="1">
    <location>
        <begin position="1"/>
        <end position="22"/>
    </location>
</feature>
<dbReference type="Gene3D" id="3.30.710.10">
    <property type="entry name" value="Potassium Channel Kv1.1, Chain A"/>
    <property type="match status" value="1"/>
</dbReference>